<proteinExistence type="inferred from homology"/>
<dbReference type="GO" id="GO:0000139">
    <property type="term" value="C:Golgi membrane"/>
    <property type="evidence" value="ECO:0007669"/>
    <property type="project" value="UniProtKB-SubCell"/>
</dbReference>
<keyword evidence="15 25" id="KW-1015">Disulfide bond</keyword>
<evidence type="ECO:0000256" key="6">
    <source>
        <dbReference type="ARBA" id="ARBA00014817"/>
    </source>
</evidence>
<feature type="binding site" evidence="23">
    <location>
        <begin position="249"/>
        <end position="253"/>
    </location>
    <ligand>
        <name>substrate</name>
    </ligand>
</feature>
<keyword evidence="13" id="KW-0333">Golgi apparatus</keyword>
<feature type="binding site" evidence="24">
    <location>
        <position position="394"/>
    </location>
    <ligand>
        <name>Mn(2+)</name>
        <dbReference type="ChEBI" id="CHEBI:29035"/>
    </ligand>
</feature>
<dbReference type="EC" id="2.4.1.143" evidence="5"/>
<evidence type="ECO:0000256" key="19">
    <source>
        <dbReference type="ARBA" id="ARBA00031203"/>
    </source>
</evidence>
<dbReference type="OrthoDB" id="6019616at2759"/>
<dbReference type="PANTHER" id="PTHR12871:SF0">
    <property type="entry name" value="ALPHA-1,6-MANNOSYL-GLYCOPROTEIN 2-BETA-N-ACETYLGLUCOSAMINYLTRANSFERASE"/>
    <property type="match status" value="1"/>
</dbReference>
<feature type="disulfide bond" evidence="25">
    <location>
        <begin position="359"/>
        <end position="460"/>
    </location>
</feature>
<evidence type="ECO:0000256" key="15">
    <source>
        <dbReference type="ARBA" id="ARBA00023157"/>
    </source>
</evidence>
<sequence>MRPFLVRNRSKFRYLISVPVCIILILNIQLITQIKEINKFYSPNNQDNNAFVSSTNFIKNTTEIPQKVNITINKNVNHEIDALRQKINALNSYPKINNKHLIDDLLKNKPNIKSSTLSNTSTISLPVATKVYTMPKFFVIVIQVHSRLNYLRELIKSLKEVKYIEQALVIFSHDIYDEEMNQLVKSIDFCATLQIFYPFSLQLYPNTFPGNDPNDCPKSINKAKALEIKCNNAAYSDKYGNYRESHVVQIKHHWFWKLSFIFEKLNETRLLENLHVLILEEDYYLLPDSIHALRKLSEIILSDIDVVSLAIFERNKQNLEMKNLNKFGKAYWHTTSHNTGLMLSRTQWKMIKDCSNAFCTYDDYNWDWTLQHLSQTCFKLPLVAIFPVSSRVIHIGECGTHHKGSNCDPKEKIESLKKTIQNKQTQFFPKKFELNGVNTGIIAIKKSNGGWGDPRDHNLCKSFIDQYIKSNNTKAIKI</sequence>
<evidence type="ECO:0000256" key="26">
    <source>
        <dbReference type="SAM" id="Phobius"/>
    </source>
</evidence>
<keyword evidence="9 26" id="KW-0812">Transmembrane</keyword>
<comment type="cofactor">
    <cofactor evidence="1 24">
        <name>Mn(2+)</name>
        <dbReference type="ChEBI" id="CHEBI:29035"/>
    </cofactor>
</comment>
<keyword evidence="28" id="KW-1185">Reference proteome</keyword>
<keyword evidence="10 24" id="KW-0479">Metal-binding</keyword>
<feature type="disulfide bond" evidence="25">
    <location>
        <begin position="398"/>
        <end position="407"/>
    </location>
</feature>
<dbReference type="InterPro" id="IPR007754">
    <property type="entry name" value="GlcNAc_II"/>
</dbReference>
<reference evidence="27" key="1">
    <citation type="submission" date="2021-02" db="EMBL/GenBank/DDBJ databases">
        <authorList>
            <person name="Nowell W R."/>
        </authorList>
    </citation>
    <scope>NUCLEOTIDE SEQUENCE</scope>
    <source>
        <strain evidence="27">Ploen Becks lab</strain>
    </source>
</reference>
<dbReference type="GO" id="GO:0006487">
    <property type="term" value="P:protein N-linked glycosylation"/>
    <property type="evidence" value="ECO:0007669"/>
    <property type="project" value="TreeGrafter"/>
</dbReference>
<keyword evidence="17 24" id="KW-0464">Manganese</keyword>
<dbReference type="GO" id="GO:0009312">
    <property type="term" value="P:oligosaccharide biosynthetic process"/>
    <property type="evidence" value="ECO:0007669"/>
    <property type="project" value="InterPro"/>
</dbReference>
<gene>
    <name evidence="27" type="ORF">OXX778_LOCUS83</name>
</gene>
<comment type="subcellular location">
    <subcellularLocation>
        <location evidence="2">Golgi apparatus membrane</location>
        <topology evidence="2">Single-pass type II membrane protein</topology>
    </subcellularLocation>
</comment>
<evidence type="ECO:0000256" key="21">
    <source>
        <dbReference type="ARBA" id="ARBA00032915"/>
    </source>
</evidence>
<evidence type="ECO:0000256" key="24">
    <source>
        <dbReference type="PIRSR" id="PIRSR607754-2"/>
    </source>
</evidence>
<dbReference type="PANTHER" id="PTHR12871">
    <property type="entry name" value="BETA-1,2-N-ACETYLGLUCOSAMINYLTRANSFERASE II"/>
    <property type="match status" value="1"/>
</dbReference>
<evidence type="ECO:0000256" key="5">
    <source>
        <dbReference type="ARBA" id="ARBA00012613"/>
    </source>
</evidence>
<dbReference type="InterPro" id="IPR029044">
    <property type="entry name" value="Nucleotide-diphossugar_trans"/>
</dbReference>
<dbReference type="SUPFAM" id="SSF53448">
    <property type="entry name" value="Nucleotide-diphospho-sugar transferases"/>
    <property type="match status" value="1"/>
</dbReference>
<evidence type="ECO:0000256" key="25">
    <source>
        <dbReference type="PIRSR" id="PIRSR607754-3"/>
    </source>
</evidence>
<feature type="binding site" evidence="23">
    <location>
        <begin position="143"/>
        <end position="147"/>
    </location>
    <ligand>
        <name>substrate</name>
    </ligand>
</feature>
<evidence type="ECO:0000313" key="27">
    <source>
        <dbReference type="EMBL" id="CAF0703818.1"/>
    </source>
</evidence>
<evidence type="ECO:0000256" key="23">
    <source>
        <dbReference type="PIRSR" id="PIRSR607754-1"/>
    </source>
</evidence>
<evidence type="ECO:0000256" key="11">
    <source>
        <dbReference type="ARBA" id="ARBA00022968"/>
    </source>
</evidence>
<evidence type="ECO:0000256" key="8">
    <source>
        <dbReference type="ARBA" id="ARBA00022679"/>
    </source>
</evidence>
<comment type="catalytic activity">
    <reaction evidence="22">
        <text>an N(4)-{beta-D-GlcNAc-(1-&gt;2)-alpha-D-Man-(1-&gt;3)-[alpha-D-Man-(1-&gt;6)]-beta-D-Man-(1-&gt;4)-beta-D-GlcNAc-(1-&gt;4)-beta-D-GlcNAc}-L-asparaginyl-[protein] + UDP-N-acetyl-alpha-D-glucosamine = N(4)-{beta-D-GlcNAc-(1-&gt;2)-alpha-D-Man-(1-&gt;3)-[beta-D-GlcNAc-(1-&gt;2)-alpha-D-Man-(1-&gt;6)]-beta-D-Man-(1-&gt;4)-beta-D-GlcNAc-(1-&gt;4)-beta-D-GlcNAc}-L-asparaginyl-[protein] + UDP + H(+)</text>
        <dbReference type="Rhea" id="RHEA:12941"/>
        <dbReference type="Rhea" id="RHEA-COMP:13526"/>
        <dbReference type="Rhea" id="RHEA-COMP:14369"/>
        <dbReference type="ChEBI" id="CHEBI:15378"/>
        <dbReference type="ChEBI" id="CHEBI:57705"/>
        <dbReference type="ChEBI" id="CHEBI:58223"/>
        <dbReference type="ChEBI" id="CHEBI:60615"/>
        <dbReference type="ChEBI" id="CHEBI:60651"/>
        <dbReference type="EC" id="2.4.1.143"/>
    </reaction>
</comment>
<dbReference type="UniPathway" id="UPA00378"/>
<evidence type="ECO:0000256" key="14">
    <source>
        <dbReference type="ARBA" id="ARBA00023136"/>
    </source>
</evidence>
<dbReference type="Pfam" id="PF05060">
    <property type="entry name" value="MGAT2"/>
    <property type="match status" value="1"/>
</dbReference>
<protein>
    <recommendedName>
        <fullName evidence="6">Alpha-1,6-mannosyl-glycoprotein 2-beta-N-acetylglucosaminyltransferase</fullName>
        <ecNumber evidence="5">2.4.1.143</ecNumber>
    </recommendedName>
    <alternativeName>
        <fullName evidence="21">Beta-1,2-N-acetylglucosaminyltransferase II</fullName>
    </alternativeName>
    <alternativeName>
        <fullName evidence="20">GlcNAc-T II</fullName>
    </alternativeName>
    <alternativeName>
        <fullName evidence="19">Mannoside acetylglucosaminyltransferase 2</fullName>
    </alternativeName>
    <alternativeName>
        <fullName evidence="18">N-glycosyl-oligosaccharide-glycoprotein N-acetylglucosaminyltransferase II</fullName>
    </alternativeName>
</protein>
<keyword evidence="8" id="KW-0808">Transferase</keyword>
<evidence type="ECO:0000256" key="12">
    <source>
        <dbReference type="ARBA" id="ARBA00022989"/>
    </source>
</evidence>
<dbReference type="EMBL" id="CAJNOC010000004">
    <property type="protein sequence ID" value="CAF0703818.1"/>
    <property type="molecule type" value="Genomic_DNA"/>
</dbReference>
<evidence type="ECO:0000256" key="1">
    <source>
        <dbReference type="ARBA" id="ARBA00001936"/>
    </source>
</evidence>
<organism evidence="27 28">
    <name type="scientific">Brachionus calyciflorus</name>
    <dbReference type="NCBI Taxonomy" id="104777"/>
    <lineage>
        <taxon>Eukaryota</taxon>
        <taxon>Metazoa</taxon>
        <taxon>Spiralia</taxon>
        <taxon>Gnathifera</taxon>
        <taxon>Rotifera</taxon>
        <taxon>Eurotatoria</taxon>
        <taxon>Monogononta</taxon>
        <taxon>Pseudotrocha</taxon>
        <taxon>Ploima</taxon>
        <taxon>Brachionidae</taxon>
        <taxon>Brachionus</taxon>
    </lineage>
</organism>
<dbReference type="Proteomes" id="UP000663879">
    <property type="component" value="Unassembled WGS sequence"/>
</dbReference>
<evidence type="ECO:0000256" key="10">
    <source>
        <dbReference type="ARBA" id="ARBA00022723"/>
    </source>
</evidence>
<feature type="transmembrane region" description="Helical" evidence="26">
    <location>
        <begin position="12"/>
        <end position="31"/>
    </location>
</feature>
<evidence type="ECO:0000256" key="4">
    <source>
        <dbReference type="ARBA" id="ARBA00011011"/>
    </source>
</evidence>
<evidence type="ECO:0000256" key="13">
    <source>
        <dbReference type="ARBA" id="ARBA00023034"/>
    </source>
</evidence>
<name>A0A813M305_9BILA</name>
<feature type="disulfide bond" evidence="25">
    <location>
        <begin position="216"/>
        <end position="230"/>
    </location>
</feature>
<feature type="disulfide bond" evidence="25">
    <location>
        <begin position="354"/>
        <end position="377"/>
    </location>
</feature>
<keyword evidence="11" id="KW-0735">Signal-anchor</keyword>
<keyword evidence="16" id="KW-0325">Glycoprotein</keyword>
<keyword evidence="7" id="KW-0328">Glycosyltransferase</keyword>
<dbReference type="AlphaFoldDB" id="A0A813M305"/>
<dbReference type="GO" id="GO:0005795">
    <property type="term" value="C:Golgi stack"/>
    <property type="evidence" value="ECO:0007669"/>
    <property type="project" value="InterPro"/>
</dbReference>
<evidence type="ECO:0000256" key="16">
    <source>
        <dbReference type="ARBA" id="ARBA00023180"/>
    </source>
</evidence>
<evidence type="ECO:0000256" key="9">
    <source>
        <dbReference type="ARBA" id="ARBA00022692"/>
    </source>
</evidence>
<feature type="binding site" evidence="23">
    <location>
        <position position="174"/>
    </location>
    <ligand>
        <name>substrate</name>
    </ligand>
</feature>
<evidence type="ECO:0000256" key="22">
    <source>
        <dbReference type="ARBA" id="ARBA00093257"/>
    </source>
</evidence>
<dbReference type="GO" id="GO:0008455">
    <property type="term" value="F:alpha-1,6-mannosylglycoprotein 2-beta-N-acetylglucosaminyltransferase activity"/>
    <property type="evidence" value="ECO:0007669"/>
    <property type="project" value="UniProtKB-EC"/>
</dbReference>
<dbReference type="Gene3D" id="3.90.550.10">
    <property type="entry name" value="Spore Coat Polysaccharide Biosynthesis Protein SpsA, Chain A"/>
    <property type="match status" value="1"/>
</dbReference>
<accession>A0A813M305</accession>
<evidence type="ECO:0000256" key="2">
    <source>
        <dbReference type="ARBA" id="ARBA00004323"/>
    </source>
</evidence>
<comment type="pathway">
    <text evidence="3">Protein modification; protein glycosylation.</text>
</comment>
<feature type="binding site" evidence="24">
    <location>
        <position position="282"/>
    </location>
    <ligand>
        <name>Mn(2+)</name>
        <dbReference type="ChEBI" id="CHEBI:29035"/>
    </ligand>
</feature>
<keyword evidence="14 26" id="KW-0472">Membrane</keyword>
<evidence type="ECO:0000256" key="17">
    <source>
        <dbReference type="ARBA" id="ARBA00023211"/>
    </source>
</evidence>
<evidence type="ECO:0000256" key="3">
    <source>
        <dbReference type="ARBA" id="ARBA00004922"/>
    </source>
</evidence>
<evidence type="ECO:0000313" key="28">
    <source>
        <dbReference type="Proteomes" id="UP000663879"/>
    </source>
</evidence>
<comment type="similarity">
    <text evidence="4">Belongs to the glycosyltransferase 16 (GT16) protein family.</text>
</comment>
<evidence type="ECO:0000256" key="7">
    <source>
        <dbReference type="ARBA" id="ARBA00022676"/>
    </source>
</evidence>
<dbReference type="GO" id="GO:0046872">
    <property type="term" value="F:metal ion binding"/>
    <property type="evidence" value="ECO:0007669"/>
    <property type="project" value="UniProtKB-KW"/>
</dbReference>
<keyword evidence="12 26" id="KW-1133">Transmembrane helix</keyword>
<comment type="caution">
    <text evidence="27">The sequence shown here is derived from an EMBL/GenBank/DDBJ whole genome shotgun (WGS) entry which is preliminary data.</text>
</comment>
<evidence type="ECO:0000256" key="20">
    <source>
        <dbReference type="ARBA" id="ARBA00032552"/>
    </source>
</evidence>
<evidence type="ECO:0000256" key="18">
    <source>
        <dbReference type="ARBA" id="ARBA00029663"/>
    </source>
</evidence>